<name>A0A1V6N0H6_METAZ</name>
<comment type="caution">
    <text evidence="7">The sequence shown here is derived from an EMBL/GenBank/DDBJ whole genome shotgun (WGS) entry which is preliminary data.</text>
</comment>
<dbReference type="InterPro" id="IPR023076">
    <property type="entry name" value="HMG_CoA_Rdtase_CS"/>
</dbReference>
<dbReference type="Gene3D" id="3.30.70.420">
    <property type="entry name" value="Hydroxymethylglutaryl-CoA reductase, class I/II, NAD/NADP-binding domain"/>
    <property type="match status" value="1"/>
</dbReference>
<dbReference type="PANTHER" id="PTHR10572">
    <property type="entry name" value="3-HYDROXY-3-METHYLGLUTARYL-COENZYME A REDUCTASE"/>
    <property type="match status" value="1"/>
</dbReference>
<reference evidence="7 8" key="1">
    <citation type="submission" date="2014-12" db="EMBL/GenBank/DDBJ databases">
        <title>Genome sequence of Methanobrevibacter arboriphilicus DH1, DSM1125.</title>
        <authorList>
            <person name="Poehlein A."/>
            <person name="Thauer R.K."/>
            <person name="Seedorf H."/>
            <person name="Daniel R."/>
        </authorList>
    </citation>
    <scope>NUCLEOTIDE SEQUENCE [LARGE SCALE GENOMIC DNA]</scope>
    <source>
        <strain evidence="7 8">DH1</strain>
    </source>
</reference>
<dbReference type="SUPFAM" id="SSF56542">
    <property type="entry name" value="Substrate-binding domain of HMG-CoA reductase"/>
    <property type="match status" value="1"/>
</dbReference>
<keyword evidence="8" id="KW-1185">Reference proteome</keyword>
<dbReference type="RefSeq" id="WP_080461083.1">
    <property type="nucleotide sequence ID" value="NZ_JXMW01000029.1"/>
</dbReference>
<evidence type="ECO:0000256" key="2">
    <source>
        <dbReference type="ARBA" id="ARBA00022857"/>
    </source>
</evidence>
<evidence type="ECO:0000313" key="8">
    <source>
        <dbReference type="Proteomes" id="UP000191661"/>
    </source>
</evidence>
<dbReference type="EMBL" id="JXMW01000029">
    <property type="protein sequence ID" value="OQD58107.1"/>
    <property type="molecule type" value="Genomic_DNA"/>
</dbReference>
<dbReference type="Pfam" id="PF00368">
    <property type="entry name" value="HMG-CoA_red"/>
    <property type="match status" value="1"/>
</dbReference>
<organism evidence="7 8">
    <name type="scientific">Methanobrevibacter arboriphilus JCM 13429 = DSM 1125</name>
    <dbReference type="NCBI Taxonomy" id="1300164"/>
    <lineage>
        <taxon>Archaea</taxon>
        <taxon>Methanobacteriati</taxon>
        <taxon>Methanobacteriota</taxon>
        <taxon>Methanomada group</taxon>
        <taxon>Methanobacteria</taxon>
        <taxon>Methanobacteriales</taxon>
        <taxon>Methanobacteriaceae</taxon>
        <taxon>Methanobrevibacter</taxon>
    </lineage>
</organism>
<dbReference type="PRINTS" id="PR00071">
    <property type="entry name" value="HMGCOARDTASE"/>
</dbReference>
<dbReference type="InterPro" id="IPR002202">
    <property type="entry name" value="HMG_CoA_Rdtase"/>
</dbReference>
<dbReference type="PROSITE" id="PS00066">
    <property type="entry name" value="HMG_COA_REDUCTASE_1"/>
    <property type="match status" value="1"/>
</dbReference>
<dbReference type="InterPro" id="IPR023074">
    <property type="entry name" value="HMG_CoA_Rdtase_cat_sf"/>
</dbReference>
<keyword evidence="3 6" id="KW-0560">Oxidoreductase</keyword>
<dbReference type="InterPro" id="IPR004554">
    <property type="entry name" value="HMG_CoA_Rdtase_eu_arc"/>
</dbReference>
<dbReference type="InterPro" id="IPR009023">
    <property type="entry name" value="HMG_CoA_Rdtase_NAD(P)-bd_sf"/>
</dbReference>
<dbReference type="CDD" id="cd00643">
    <property type="entry name" value="HMG-CoA_reductase_classI"/>
    <property type="match status" value="1"/>
</dbReference>
<dbReference type="PANTHER" id="PTHR10572:SF24">
    <property type="entry name" value="3-HYDROXY-3-METHYLGLUTARYL-COENZYME A REDUCTASE"/>
    <property type="match status" value="1"/>
</dbReference>
<sequence>MDKKDIIQKLKNGEMKLYEVDKHSSSTEKAIDIRREFIEETTNTKLNTIANYTLDMESASKKNIENPIGTIQIPIGVAGPLKINGEYIENKDFYVPLATSEGALVASVNRGCSTITEAGGVNARVIDDKMTRAPVIKAKSGVQAIEIKKWFEDNFQKLKKIAESTTNHGKLLRIDPILVVGNYIYPRFVYSTGDSMGMNMVTIATEKVLELLLNETNAQLIALSGNACVDKKPSSINLVEGRGKTVVADIIIPQEIVKNKLKTTAEAIVEVNTAKNLIGSAISGSMGFNAHFANMIGAIFLATGQDIAHVVEGSLGITTAEDRDGDLYFSVTMPDLPIATIGGGTSLKTANESLEILGVAGSGNVKKFAEIVIATVLAGELSLMGALAAGHLARAHKELGRA</sequence>
<evidence type="ECO:0000256" key="6">
    <source>
        <dbReference type="RuleBase" id="RU361219"/>
    </source>
</evidence>
<comment type="catalytic activity">
    <reaction evidence="4 6">
        <text>(R)-mevalonate + 2 NADP(+) + CoA = (3S)-3-hydroxy-3-methylglutaryl-CoA + 2 NADPH + 2 H(+)</text>
        <dbReference type="Rhea" id="RHEA:15989"/>
        <dbReference type="ChEBI" id="CHEBI:15378"/>
        <dbReference type="ChEBI" id="CHEBI:36464"/>
        <dbReference type="ChEBI" id="CHEBI:43074"/>
        <dbReference type="ChEBI" id="CHEBI:57287"/>
        <dbReference type="ChEBI" id="CHEBI:57783"/>
        <dbReference type="ChEBI" id="CHEBI:58349"/>
        <dbReference type="EC" id="1.1.1.34"/>
    </reaction>
</comment>
<dbReference type="InterPro" id="IPR009029">
    <property type="entry name" value="HMG_CoA_Rdtase_sub-bd_dom_sf"/>
</dbReference>
<proteinExistence type="inferred from homology"/>
<dbReference type="Proteomes" id="UP000191661">
    <property type="component" value="Unassembled WGS sequence"/>
</dbReference>
<dbReference type="AlphaFoldDB" id="A0A1V6N0H6"/>
<gene>
    <name evidence="7" type="primary">hmgA</name>
    <name evidence="7" type="ORF">MBBAR_29c00580</name>
</gene>
<evidence type="ECO:0000256" key="4">
    <source>
        <dbReference type="ARBA" id="ARBA00049903"/>
    </source>
</evidence>
<protein>
    <recommendedName>
        <fullName evidence="6">3-hydroxy-3-methylglutaryl coenzyme A reductase</fullName>
        <shortName evidence="6">HMG-CoA reductase</shortName>
        <ecNumber evidence="6">1.1.1.34</ecNumber>
    </recommendedName>
</protein>
<accession>A0A1V6N0H6</accession>
<dbReference type="GO" id="GO:0008299">
    <property type="term" value="P:isoprenoid biosynthetic process"/>
    <property type="evidence" value="ECO:0007669"/>
    <property type="project" value="InterPro"/>
</dbReference>
<comment type="pathway">
    <text evidence="6">Metabolic intermediate biosynthesis; (R)-mevalonate biosynthesis; (R)-mevalonate from acetyl-CoA: step 3/3.</text>
</comment>
<dbReference type="FunFam" id="3.30.70.420:FF:000001">
    <property type="entry name" value="3-hydroxy-3-methylglutaryl coenzyme A reductase"/>
    <property type="match status" value="1"/>
</dbReference>
<dbReference type="Gene3D" id="1.10.3270.10">
    <property type="entry name" value="HMGR, N-terminal domain"/>
    <property type="match status" value="1"/>
</dbReference>
<dbReference type="InterPro" id="IPR023282">
    <property type="entry name" value="HMG_CoA_Rdtase_N"/>
</dbReference>
<dbReference type="EC" id="1.1.1.34" evidence="6"/>
<dbReference type="GO" id="GO:0004420">
    <property type="term" value="F:hydroxymethylglutaryl-CoA reductase (NADPH) activity"/>
    <property type="evidence" value="ECO:0007669"/>
    <property type="project" value="UniProtKB-EC"/>
</dbReference>
<evidence type="ECO:0000256" key="5">
    <source>
        <dbReference type="ARBA" id="ARBA00058982"/>
    </source>
</evidence>
<dbReference type="PROSITE" id="PS50065">
    <property type="entry name" value="HMG_COA_REDUCTASE_4"/>
    <property type="match status" value="1"/>
</dbReference>
<dbReference type="NCBIfam" id="TIGR00533">
    <property type="entry name" value="HMG_CoA_R_NADP"/>
    <property type="match status" value="1"/>
</dbReference>
<keyword evidence="2 6" id="KW-0521">NADP</keyword>
<dbReference type="UniPathway" id="UPA00058">
    <property type="reaction ID" value="UER00103"/>
</dbReference>
<dbReference type="GO" id="GO:0015936">
    <property type="term" value="P:coenzyme A metabolic process"/>
    <property type="evidence" value="ECO:0007669"/>
    <property type="project" value="InterPro"/>
</dbReference>
<evidence type="ECO:0000256" key="3">
    <source>
        <dbReference type="ARBA" id="ARBA00023002"/>
    </source>
</evidence>
<evidence type="ECO:0000313" key="7">
    <source>
        <dbReference type="EMBL" id="OQD58107.1"/>
    </source>
</evidence>
<dbReference type="Gene3D" id="3.90.770.10">
    <property type="entry name" value="3-hydroxy-3-methylglutaryl-coenzyme A Reductase, Chain A, domain 2"/>
    <property type="match status" value="1"/>
</dbReference>
<dbReference type="OrthoDB" id="10981at2157"/>
<comment type="function">
    <text evidence="5">Converts HMG-CoA to mevalonate.</text>
</comment>
<comment type="similarity">
    <text evidence="1 6">Belongs to the HMG-CoA reductase family.</text>
</comment>
<evidence type="ECO:0000256" key="1">
    <source>
        <dbReference type="ARBA" id="ARBA00007661"/>
    </source>
</evidence>
<dbReference type="SUPFAM" id="SSF55035">
    <property type="entry name" value="NAD-binding domain of HMG-CoA reductase"/>
    <property type="match status" value="1"/>
</dbReference>
<dbReference type="GO" id="GO:0016126">
    <property type="term" value="P:sterol biosynthetic process"/>
    <property type="evidence" value="ECO:0007669"/>
    <property type="project" value="TreeGrafter"/>
</dbReference>